<dbReference type="AlphaFoldDB" id="A0A9P8QWP8"/>
<dbReference type="EMBL" id="JAIWOZ010000001">
    <property type="protein sequence ID" value="KAH6610082.1"/>
    <property type="molecule type" value="Genomic_DNA"/>
</dbReference>
<dbReference type="OrthoDB" id="16262at2759"/>
<protein>
    <submittedName>
        <fullName evidence="2">Uncharacterized protein</fullName>
    </submittedName>
</protein>
<evidence type="ECO:0000313" key="2">
    <source>
        <dbReference type="EMBL" id="KAH6610082.1"/>
    </source>
</evidence>
<feature type="region of interest" description="Disordered" evidence="1">
    <location>
        <begin position="34"/>
        <end position="62"/>
    </location>
</feature>
<gene>
    <name evidence="2" type="ORF">Trco_000102</name>
</gene>
<reference evidence="2" key="1">
    <citation type="submission" date="2021-08" db="EMBL/GenBank/DDBJ databases">
        <title>Chromosome-Level Trichoderma cornu-damae using Hi-C Data.</title>
        <authorList>
            <person name="Kim C.S."/>
        </authorList>
    </citation>
    <scope>NUCLEOTIDE SEQUENCE</scope>
    <source>
        <strain evidence="2">KA19-0412C</strain>
    </source>
</reference>
<evidence type="ECO:0000313" key="3">
    <source>
        <dbReference type="Proteomes" id="UP000827724"/>
    </source>
</evidence>
<feature type="compositionally biased region" description="Polar residues" evidence="1">
    <location>
        <begin position="42"/>
        <end position="51"/>
    </location>
</feature>
<evidence type="ECO:0000256" key="1">
    <source>
        <dbReference type="SAM" id="MobiDB-lite"/>
    </source>
</evidence>
<comment type="caution">
    <text evidence="2">The sequence shown here is derived from an EMBL/GenBank/DDBJ whole genome shotgun (WGS) entry which is preliminary data.</text>
</comment>
<organism evidence="2 3">
    <name type="scientific">Trichoderma cornu-damae</name>
    <dbReference type="NCBI Taxonomy" id="654480"/>
    <lineage>
        <taxon>Eukaryota</taxon>
        <taxon>Fungi</taxon>
        <taxon>Dikarya</taxon>
        <taxon>Ascomycota</taxon>
        <taxon>Pezizomycotina</taxon>
        <taxon>Sordariomycetes</taxon>
        <taxon>Hypocreomycetidae</taxon>
        <taxon>Hypocreales</taxon>
        <taxon>Hypocreaceae</taxon>
        <taxon>Trichoderma</taxon>
    </lineage>
</organism>
<keyword evidence="3" id="KW-1185">Reference proteome</keyword>
<accession>A0A9P8QWP8</accession>
<sequence length="114" mass="12116">MAPESSGDYQGGPSRALGRARAFTSTTTPVAVAAQKKIPGTGQRNQATASAAPQVRPVPSPAFNRERQKIKAMCSLLSTRAGLIWMNLGYPGGAILPVFDAIYNSKYFDFVLPS</sequence>
<dbReference type="Proteomes" id="UP000827724">
    <property type="component" value="Unassembled WGS sequence"/>
</dbReference>
<name>A0A9P8QWP8_9HYPO</name>
<proteinExistence type="predicted"/>